<protein>
    <submittedName>
        <fullName evidence="1">Uncharacterized protein</fullName>
    </submittedName>
</protein>
<sequence>MKPTYPNLRRSLEKKLTRKTTSKEKMLLQWMIQKNQLVTEQSHTT</sequence>
<name>A0A940WUY3_9BACI</name>
<gene>
    <name evidence="1" type="ORF">J7W16_13785</name>
</gene>
<dbReference type="EMBL" id="JAGKSQ010000005">
    <property type="protein sequence ID" value="MBP3952208.1"/>
    <property type="molecule type" value="Genomic_DNA"/>
</dbReference>
<proteinExistence type="predicted"/>
<evidence type="ECO:0000313" key="2">
    <source>
        <dbReference type="Proteomes" id="UP000678228"/>
    </source>
</evidence>
<evidence type="ECO:0000313" key="1">
    <source>
        <dbReference type="EMBL" id="MBP3952208.1"/>
    </source>
</evidence>
<accession>A0A940WUY3</accession>
<keyword evidence="2" id="KW-1185">Reference proteome</keyword>
<dbReference type="Proteomes" id="UP000678228">
    <property type="component" value="Unassembled WGS sequence"/>
</dbReference>
<dbReference type="AlphaFoldDB" id="A0A940WUY3"/>
<dbReference type="RefSeq" id="WP_210597899.1">
    <property type="nucleotide sequence ID" value="NZ_JAGKSQ010000005.1"/>
</dbReference>
<organism evidence="1 2">
    <name type="scientific">Halalkalibacter suaedae</name>
    <dbReference type="NCBI Taxonomy" id="2822140"/>
    <lineage>
        <taxon>Bacteria</taxon>
        <taxon>Bacillati</taxon>
        <taxon>Bacillota</taxon>
        <taxon>Bacilli</taxon>
        <taxon>Bacillales</taxon>
        <taxon>Bacillaceae</taxon>
        <taxon>Halalkalibacter</taxon>
    </lineage>
</organism>
<comment type="caution">
    <text evidence="1">The sequence shown here is derived from an EMBL/GenBank/DDBJ whole genome shotgun (WGS) entry which is preliminary data.</text>
</comment>
<reference evidence="1" key="1">
    <citation type="submission" date="2021-03" db="EMBL/GenBank/DDBJ databases">
        <title>Bacillus suaedae sp. nov., isolated from Suaeda aralocaspica.</title>
        <authorList>
            <person name="Lei R.F.R."/>
        </authorList>
    </citation>
    <scope>NUCLEOTIDE SEQUENCE</scope>
    <source>
        <strain evidence="1">YZJH907-2</strain>
    </source>
</reference>